<organism evidence="2 3">
    <name type="scientific">Ralstonia pickettii OR214</name>
    <dbReference type="NCBI Taxonomy" id="1264675"/>
    <lineage>
        <taxon>Bacteria</taxon>
        <taxon>Pseudomonadati</taxon>
        <taxon>Pseudomonadota</taxon>
        <taxon>Betaproteobacteria</taxon>
        <taxon>Burkholderiales</taxon>
        <taxon>Burkholderiaceae</taxon>
        <taxon>Ralstonia</taxon>
    </lineage>
</organism>
<evidence type="ECO:0000313" key="3">
    <source>
        <dbReference type="Proteomes" id="UP000013280"/>
    </source>
</evidence>
<evidence type="ECO:0000313" key="2">
    <source>
        <dbReference type="EMBL" id="ENZ79611.1"/>
    </source>
</evidence>
<dbReference type="EMBL" id="APMQ01000001">
    <property type="protein sequence ID" value="ENZ79611.1"/>
    <property type="molecule type" value="Genomic_DNA"/>
</dbReference>
<evidence type="ECO:0000259" key="1">
    <source>
        <dbReference type="Pfam" id="PF01610"/>
    </source>
</evidence>
<feature type="domain" description="Transposase IS204/IS1001/IS1096/IS1165 DDE" evidence="1">
    <location>
        <begin position="55"/>
        <end position="225"/>
    </location>
</feature>
<reference evidence="2 3" key="1">
    <citation type="journal article" date="2013" name="Genome Announc.">
        <title>Draft Genome Sequence for Ralstonia sp. Strain OR214, a Bacterium with Potential for Bioremediation.</title>
        <authorList>
            <person name="Utturkar S.M."/>
            <person name="Bollmann A."/>
            <person name="Brzoska R.M."/>
            <person name="Klingeman D.M."/>
            <person name="Epstein S.E."/>
            <person name="Palumbo A.V."/>
            <person name="Brown S.D."/>
        </authorList>
    </citation>
    <scope>NUCLEOTIDE SEQUENCE [LARGE SCALE GENOMIC DNA]</scope>
    <source>
        <strain evidence="2 3">OR214</strain>
    </source>
</reference>
<dbReference type="AlphaFoldDB" id="R0CST7"/>
<dbReference type="PANTHER" id="PTHR33498:SF1">
    <property type="entry name" value="TRANSPOSASE FOR INSERTION SEQUENCE ELEMENT IS1557"/>
    <property type="match status" value="1"/>
</dbReference>
<dbReference type="Proteomes" id="UP000013280">
    <property type="component" value="Unassembled WGS sequence"/>
</dbReference>
<gene>
    <name evidence="2" type="ORF">OR214_00027</name>
</gene>
<dbReference type="Pfam" id="PF01610">
    <property type="entry name" value="DDE_Tnp_ISL3"/>
    <property type="match status" value="1"/>
</dbReference>
<sequence length="275" mass="31487">MTERCAHYIKHQAMLDTFIRVADHVGCDEKTVRSLAAEHIAWADNGYLPQLPEWLGIDETQIQGKMRCVITDIGRRRPIEMLEGRDKATITNWLNRFQDRSMVKGIAIDMWRPYRDLADEYFPGVPVVIDKFHVVRMANYCMERVRIRLGKQKSKGLRRHGVRSRHVLNKREASLSEQDRLTRDIWLENEPEMKAAYELKEAFYAIYTLPKAEAVAAYDAFAASVPAPIKPDFKVLLSSPGACAGAASWQSVRVRQHECQPACRSRSSPDASTKR</sequence>
<comment type="caution">
    <text evidence="2">The sequence shown here is derived from an EMBL/GenBank/DDBJ whole genome shotgun (WGS) entry which is preliminary data.</text>
</comment>
<proteinExistence type="predicted"/>
<dbReference type="InterPro" id="IPR047951">
    <property type="entry name" value="Transpos_ISL3"/>
</dbReference>
<protein>
    <recommendedName>
        <fullName evidence="1">Transposase IS204/IS1001/IS1096/IS1165 DDE domain-containing protein</fullName>
    </recommendedName>
</protein>
<dbReference type="PATRIC" id="fig|1264675.3.peg.26"/>
<accession>R0CST7</accession>
<dbReference type="PANTHER" id="PTHR33498">
    <property type="entry name" value="TRANSPOSASE FOR INSERTION SEQUENCE ELEMENT IS1557"/>
    <property type="match status" value="1"/>
</dbReference>
<dbReference type="InterPro" id="IPR002560">
    <property type="entry name" value="Transposase_DDE"/>
</dbReference>
<name>R0CST7_RALPI</name>